<organism evidence="3 4">
    <name type="scientific">Coprobacter tertius</name>
    <dbReference type="NCBI Taxonomy" id="2944915"/>
    <lineage>
        <taxon>Bacteria</taxon>
        <taxon>Pseudomonadati</taxon>
        <taxon>Bacteroidota</taxon>
        <taxon>Bacteroidia</taxon>
        <taxon>Bacteroidales</taxon>
        <taxon>Barnesiellaceae</taxon>
        <taxon>Coprobacter</taxon>
    </lineage>
</organism>
<evidence type="ECO:0000256" key="1">
    <source>
        <dbReference type="SAM" id="SignalP"/>
    </source>
</evidence>
<dbReference type="RefSeq" id="WP_255027024.1">
    <property type="nucleotide sequence ID" value="NZ_JANDHW010000006.1"/>
</dbReference>
<comment type="caution">
    <text evidence="3">The sequence shown here is derived from an EMBL/GenBank/DDBJ whole genome shotgun (WGS) entry which is preliminary data.</text>
</comment>
<keyword evidence="4" id="KW-1185">Reference proteome</keyword>
<dbReference type="Proteomes" id="UP001205603">
    <property type="component" value="Unassembled WGS sequence"/>
</dbReference>
<evidence type="ECO:0000313" key="4">
    <source>
        <dbReference type="Proteomes" id="UP001205603"/>
    </source>
</evidence>
<feature type="domain" description="SPOR" evidence="2">
    <location>
        <begin position="79"/>
        <end position="163"/>
    </location>
</feature>
<keyword evidence="1" id="KW-0732">Signal</keyword>
<evidence type="ECO:0000313" key="3">
    <source>
        <dbReference type="EMBL" id="MCP9611906.1"/>
    </source>
</evidence>
<accession>A0ABT1MJ48</accession>
<feature type="chain" id="PRO_5045838843" evidence="1">
    <location>
        <begin position="22"/>
        <end position="174"/>
    </location>
</feature>
<sequence>MKKAVFLIPIFCGLFIPSVFSMQTAVADTSIVQHLTRIGEEGRVRIFQDARLASKLSRNATAFKSSGTFVGENGLPSSYVTVSGYRIQVFSDNNQRKSKDEATRKASLIRSSVPDIETYVTYTSPFWRLRVGDFRTFEEANARMRDLKTAFPEFAKEMRIVRETVRIPQYEPLD</sequence>
<dbReference type="Pfam" id="PF05036">
    <property type="entry name" value="SPOR"/>
    <property type="match status" value="1"/>
</dbReference>
<name>A0ABT1MJ48_9BACT</name>
<dbReference type="InterPro" id="IPR036680">
    <property type="entry name" value="SPOR-like_sf"/>
</dbReference>
<dbReference type="InterPro" id="IPR007730">
    <property type="entry name" value="SPOR-like_dom"/>
</dbReference>
<reference evidence="3 4" key="1">
    <citation type="submission" date="2022-07" db="EMBL/GenBank/DDBJ databases">
        <title>Fecal culturing of patients with breast cancer.</title>
        <authorList>
            <person name="Teng N.M.Y."/>
            <person name="Kiu R."/>
            <person name="Evans R."/>
            <person name="Baker D.J."/>
            <person name="Zenner C."/>
            <person name="Robinson S.D."/>
            <person name="Hall L.J."/>
        </authorList>
    </citation>
    <scope>NUCLEOTIDE SEQUENCE [LARGE SCALE GENOMIC DNA]</scope>
    <source>
        <strain evidence="3 4">LH1063</strain>
    </source>
</reference>
<protein>
    <submittedName>
        <fullName evidence="3">SPOR domain-containing protein</fullName>
    </submittedName>
</protein>
<gene>
    <name evidence="3" type="ORF">NMU02_07370</name>
</gene>
<dbReference type="Gene3D" id="3.30.70.1070">
    <property type="entry name" value="Sporulation related repeat"/>
    <property type="match status" value="1"/>
</dbReference>
<evidence type="ECO:0000259" key="2">
    <source>
        <dbReference type="PROSITE" id="PS51724"/>
    </source>
</evidence>
<feature type="signal peptide" evidence="1">
    <location>
        <begin position="1"/>
        <end position="21"/>
    </location>
</feature>
<dbReference type="EMBL" id="JANDHW010000006">
    <property type="protein sequence ID" value="MCP9611906.1"/>
    <property type="molecule type" value="Genomic_DNA"/>
</dbReference>
<dbReference type="PROSITE" id="PS51724">
    <property type="entry name" value="SPOR"/>
    <property type="match status" value="1"/>
</dbReference>
<proteinExistence type="predicted"/>